<dbReference type="InterPro" id="IPR036770">
    <property type="entry name" value="Ankyrin_rpt-contain_sf"/>
</dbReference>
<dbReference type="AlphaFoldDB" id="A0A3B3QNL8"/>
<dbReference type="PANTHER" id="PTHR24133">
    <property type="entry name" value="ANKYRIN DOMAIN-CONTAINING"/>
    <property type="match status" value="1"/>
</dbReference>
<reference evidence="2" key="2">
    <citation type="submission" date="2025-09" db="UniProtKB">
        <authorList>
            <consortium name="Ensembl"/>
        </authorList>
    </citation>
    <scope>IDENTIFICATION</scope>
</reference>
<dbReference type="PROSITE" id="PS50297">
    <property type="entry name" value="ANK_REP_REGION"/>
    <property type="match status" value="1"/>
</dbReference>
<sequence>FNTLLVFFSTRADYTTLCLHRRLLSFIYYQAIRDLHPVWKLEDMRTMETFYWDRQQRRRTYTPSEALLYAIVHDHQAYAQYLLSQYAEEALAMPSKYICSYPAAAPHLAMAVRYERKDILEIILRAVHKVPSLRSCLRRGDCFSLEDGKTPLHLACELLHLEMITLLLGNGASPQTEDGDGMTPVDLLLKKLRDAGSTAAGEKRLCLDNMILFMTKLRFNTKSSLEKDPAAWTKVLGEDRFNYLTGKSPGSLLLIAMQKVLQLLPSDRFPKSLQELSRHHYMIRNCSVSSPDWQ</sequence>
<dbReference type="Proteomes" id="UP000261540">
    <property type="component" value="Unplaced"/>
</dbReference>
<dbReference type="SMART" id="SM00248">
    <property type="entry name" value="ANK"/>
    <property type="match status" value="1"/>
</dbReference>
<evidence type="ECO:0000313" key="3">
    <source>
        <dbReference type="Proteomes" id="UP000261540"/>
    </source>
</evidence>
<organism evidence="2 3">
    <name type="scientific">Paramormyrops kingsleyae</name>
    <dbReference type="NCBI Taxonomy" id="1676925"/>
    <lineage>
        <taxon>Eukaryota</taxon>
        <taxon>Metazoa</taxon>
        <taxon>Chordata</taxon>
        <taxon>Craniata</taxon>
        <taxon>Vertebrata</taxon>
        <taxon>Euteleostomi</taxon>
        <taxon>Actinopterygii</taxon>
        <taxon>Neopterygii</taxon>
        <taxon>Teleostei</taxon>
        <taxon>Osteoglossocephala</taxon>
        <taxon>Osteoglossomorpha</taxon>
        <taxon>Osteoglossiformes</taxon>
        <taxon>Mormyridae</taxon>
        <taxon>Paramormyrops</taxon>
    </lineage>
</organism>
<reference evidence="2" key="1">
    <citation type="submission" date="2025-08" db="UniProtKB">
        <authorList>
            <consortium name="Ensembl"/>
        </authorList>
    </citation>
    <scope>IDENTIFICATION</scope>
</reference>
<keyword evidence="3" id="KW-1185">Reference proteome</keyword>
<dbReference type="PROSITE" id="PS50088">
    <property type="entry name" value="ANK_REPEAT"/>
    <property type="match status" value="1"/>
</dbReference>
<dbReference type="PANTHER" id="PTHR24133:SF57">
    <property type="entry name" value="ANKYRIN-3-LIKE PROTEIN"/>
    <property type="match status" value="1"/>
</dbReference>
<accession>A0A3B3QNL8</accession>
<dbReference type="Ensembl" id="ENSPKIT00000031073.1">
    <property type="protein sequence ID" value="ENSPKIP00000007031.1"/>
    <property type="gene ID" value="ENSPKIG00000023079.1"/>
</dbReference>
<dbReference type="SUPFAM" id="SSF48403">
    <property type="entry name" value="Ankyrin repeat"/>
    <property type="match status" value="1"/>
</dbReference>
<feature type="repeat" description="ANK" evidence="1">
    <location>
        <begin position="147"/>
        <end position="179"/>
    </location>
</feature>
<keyword evidence="1" id="KW-0040">ANK repeat</keyword>
<dbReference type="InterPro" id="IPR052391">
    <property type="entry name" value="E3_Ligase-Neurotoxin"/>
</dbReference>
<dbReference type="GeneTree" id="ENSGT00940000164440"/>
<evidence type="ECO:0000313" key="2">
    <source>
        <dbReference type="Ensembl" id="ENSPKIP00000007031.1"/>
    </source>
</evidence>
<dbReference type="Gene3D" id="1.25.40.20">
    <property type="entry name" value="Ankyrin repeat-containing domain"/>
    <property type="match status" value="1"/>
</dbReference>
<dbReference type="Pfam" id="PF00023">
    <property type="entry name" value="Ank"/>
    <property type="match status" value="1"/>
</dbReference>
<proteinExistence type="predicted"/>
<dbReference type="InterPro" id="IPR002110">
    <property type="entry name" value="Ankyrin_rpt"/>
</dbReference>
<evidence type="ECO:0000256" key="1">
    <source>
        <dbReference type="PROSITE-ProRule" id="PRU00023"/>
    </source>
</evidence>
<name>A0A3B3QNL8_9TELE</name>
<dbReference type="STRING" id="1676925.ENSPKIP00000007031"/>
<protein>
    <submittedName>
        <fullName evidence="2">Zgc:112001</fullName>
    </submittedName>
</protein>